<dbReference type="InterPro" id="IPR000182">
    <property type="entry name" value="GNAT_dom"/>
</dbReference>
<reference evidence="4 5" key="1">
    <citation type="submission" date="2017-05" db="EMBL/GenBank/DDBJ databases">
        <title>Complete and WGS of Bordetella genogroups.</title>
        <authorList>
            <person name="Spilker T."/>
            <person name="LiPuma J."/>
        </authorList>
    </citation>
    <scope>NUCLEOTIDE SEQUENCE [LARGE SCALE GENOMIC DNA]</scope>
    <source>
        <strain evidence="4 5">AU7206</strain>
    </source>
</reference>
<dbReference type="Pfam" id="PF13302">
    <property type="entry name" value="Acetyltransf_3"/>
    <property type="match status" value="1"/>
</dbReference>
<name>A0A1W6Z9M9_9BORD</name>
<keyword evidence="5" id="KW-1185">Reference proteome</keyword>
<dbReference type="InterPro" id="IPR051531">
    <property type="entry name" value="N-acetyltransferase"/>
</dbReference>
<dbReference type="NCBIfam" id="TIGR03585">
    <property type="entry name" value="PseH"/>
    <property type="match status" value="1"/>
</dbReference>
<dbReference type="PANTHER" id="PTHR43792">
    <property type="entry name" value="GNAT FAMILY, PUTATIVE (AFU_ORTHOLOGUE AFUA_3G00765)-RELATED-RELATED"/>
    <property type="match status" value="1"/>
</dbReference>
<dbReference type="Gene3D" id="3.40.630.30">
    <property type="match status" value="1"/>
</dbReference>
<evidence type="ECO:0000313" key="4">
    <source>
        <dbReference type="EMBL" id="ARP94071.1"/>
    </source>
</evidence>
<dbReference type="SUPFAM" id="SSF56059">
    <property type="entry name" value="Glutathione synthetase ATP-binding domain-like"/>
    <property type="match status" value="1"/>
</dbReference>
<accession>A0A1W6Z9M9</accession>
<proteinExistence type="predicted"/>
<dbReference type="AlphaFoldDB" id="A0A1W6Z9M9"/>
<dbReference type="InterPro" id="IPR020036">
    <property type="entry name" value="PseH"/>
</dbReference>
<dbReference type="STRING" id="463040.CAL15_06540"/>
<dbReference type="Pfam" id="PF02655">
    <property type="entry name" value="ATP-grasp_3"/>
    <property type="match status" value="1"/>
</dbReference>
<dbReference type="EMBL" id="CP021111">
    <property type="protein sequence ID" value="ARP94071.1"/>
    <property type="molecule type" value="Genomic_DNA"/>
</dbReference>
<dbReference type="InterPro" id="IPR016181">
    <property type="entry name" value="Acyl_CoA_acyltransferase"/>
</dbReference>
<organism evidence="4 5">
    <name type="scientific">Bordetella genomosp. 13</name>
    <dbReference type="NCBI Taxonomy" id="463040"/>
    <lineage>
        <taxon>Bacteria</taxon>
        <taxon>Pseudomonadati</taxon>
        <taxon>Pseudomonadota</taxon>
        <taxon>Betaproteobacteria</taxon>
        <taxon>Burkholderiales</taxon>
        <taxon>Alcaligenaceae</taxon>
        <taxon>Bordetella</taxon>
    </lineage>
</organism>
<feature type="domain" description="ATP-grasp" evidence="2">
    <location>
        <begin position="299"/>
        <end position="476"/>
    </location>
</feature>
<gene>
    <name evidence="4" type="ORF">CAL15_06540</name>
</gene>
<evidence type="ECO:0000259" key="2">
    <source>
        <dbReference type="PROSITE" id="PS50975"/>
    </source>
</evidence>
<dbReference type="PROSITE" id="PS51186">
    <property type="entry name" value="GNAT"/>
    <property type="match status" value="1"/>
</dbReference>
<keyword evidence="1" id="KW-0067">ATP-binding</keyword>
<dbReference type="GO" id="GO:0046872">
    <property type="term" value="F:metal ion binding"/>
    <property type="evidence" value="ECO:0007669"/>
    <property type="project" value="InterPro"/>
</dbReference>
<dbReference type="KEGG" id="bgm:CAL15_06540"/>
<dbReference type="InterPro" id="IPR003806">
    <property type="entry name" value="ATP-grasp_PylC-type"/>
</dbReference>
<protein>
    <submittedName>
        <fullName evidence="4">UDP-4-amino-4, 6-dideoxy-N-acetyl-beta-L-altrosamine N-acetyltransferase</fullName>
    </submittedName>
</protein>
<sequence length="501" mass="56017">MTIQLRYESLTLRPLAVSDSSLIFAWRNDANVRKAMFSGDLIEISQHEAWLSRTLGDPSCAYFIFEIAERPAGLVGFSEMGDRDLRARWTFHVRPDLRIPGAGTAMGFLAVDRAFRELGRHKLCGEVLADNERSLRMHRRLGFRREGIRTAHVHKAGTWMDVHEYALLAEEWAGIRGAIHEALFSEFQRPKPKVLFTGGGGSASQSLQEQWSERYELYFADANPEAFPPGIPQSRRCVIPLARDPAFTETVAALCKRERIDLIVPGVDEELLAFARMHGAPGWPRIMLPETKFIEQMLDKLVSAQAIEAAGLDVPMTRPLERASEVGFPLIAKPRTGRGSRGVMRLDRPEQVAAYLALQAGKPEDFIAQQLVLGDEYTVCVAADGGILPREVIPVRAMEKRGITLRAKTDRATSVIEYAKAFQAHFRASGCYNIQCMLTPDGKVLPFEVNPRISTTFVLAIATGFDPIPMALGGEIEMGKFERHAEWSLHRSWFSAITKTR</sequence>
<dbReference type="GO" id="GO:0016747">
    <property type="term" value="F:acyltransferase activity, transferring groups other than amino-acyl groups"/>
    <property type="evidence" value="ECO:0007669"/>
    <property type="project" value="InterPro"/>
</dbReference>
<dbReference type="InterPro" id="IPR011761">
    <property type="entry name" value="ATP-grasp"/>
</dbReference>
<dbReference type="OrthoDB" id="5358891at2"/>
<evidence type="ECO:0000259" key="3">
    <source>
        <dbReference type="PROSITE" id="PS51186"/>
    </source>
</evidence>
<dbReference type="Proteomes" id="UP000194161">
    <property type="component" value="Chromosome"/>
</dbReference>
<dbReference type="Gene3D" id="3.30.470.20">
    <property type="entry name" value="ATP-grasp fold, B domain"/>
    <property type="match status" value="1"/>
</dbReference>
<evidence type="ECO:0000256" key="1">
    <source>
        <dbReference type="PROSITE-ProRule" id="PRU00409"/>
    </source>
</evidence>
<dbReference type="SUPFAM" id="SSF55729">
    <property type="entry name" value="Acyl-CoA N-acyltransferases (Nat)"/>
    <property type="match status" value="1"/>
</dbReference>
<keyword evidence="4" id="KW-0808">Transferase</keyword>
<feature type="domain" description="N-acetyltransferase" evidence="3">
    <location>
        <begin position="10"/>
        <end position="165"/>
    </location>
</feature>
<dbReference type="InterPro" id="IPR013815">
    <property type="entry name" value="ATP_grasp_subdomain_1"/>
</dbReference>
<dbReference type="RefSeq" id="WP_086077841.1">
    <property type="nucleotide sequence ID" value="NZ_CP021111.1"/>
</dbReference>
<dbReference type="Gene3D" id="3.30.1490.20">
    <property type="entry name" value="ATP-grasp fold, A domain"/>
    <property type="match status" value="1"/>
</dbReference>
<dbReference type="GO" id="GO:0005524">
    <property type="term" value="F:ATP binding"/>
    <property type="evidence" value="ECO:0007669"/>
    <property type="project" value="UniProtKB-UniRule"/>
</dbReference>
<dbReference type="Gene3D" id="3.40.50.20">
    <property type="match status" value="1"/>
</dbReference>
<evidence type="ECO:0000313" key="5">
    <source>
        <dbReference type="Proteomes" id="UP000194161"/>
    </source>
</evidence>
<keyword evidence="1" id="KW-0547">Nucleotide-binding</keyword>
<dbReference type="PROSITE" id="PS50975">
    <property type="entry name" value="ATP_GRASP"/>
    <property type="match status" value="1"/>
</dbReference>